<dbReference type="AlphaFoldDB" id="A0A1L9WG27"/>
<dbReference type="OrthoDB" id="5370059at2759"/>
<name>A0A1L9WG27_ASPA1</name>
<evidence type="ECO:0000313" key="2">
    <source>
        <dbReference type="EMBL" id="OJJ95126.1"/>
    </source>
</evidence>
<dbReference type="EMBL" id="KV878991">
    <property type="protein sequence ID" value="OJJ95126.1"/>
    <property type="molecule type" value="Genomic_DNA"/>
</dbReference>
<proteinExistence type="predicted"/>
<dbReference type="Gene3D" id="2.130.10.30">
    <property type="entry name" value="Regulator of chromosome condensation 1/beta-lactamase-inhibitor protein II"/>
    <property type="match status" value="1"/>
</dbReference>
<protein>
    <submittedName>
        <fullName evidence="2">Uncharacterized protein</fullName>
    </submittedName>
</protein>
<evidence type="ECO:0000313" key="3">
    <source>
        <dbReference type="Proteomes" id="UP000184546"/>
    </source>
</evidence>
<sequence length="132" mass="14437">MGSKSGHWPDIEDSNPREALEFQPATIPPDKPANTQRLRIQHAAAGGRHVVAVATDGSLWSAGDGLSGQLGIGVRQFGLCTPDGVVDMEANETEEEFAVKWEEMEVEALQDRECMAVFANEQQTFILTRDPE</sequence>
<dbReference type="GeneID" id="30977841"/>
<dbReference type="STRING" id="690307.A0A1L9WG27"/>
<dbReference type="InterPro" id="IPR009091">
    <property type="entry name" value="RCC1/BLIP-II"/>
</dbReference>
<organism evidence="2 3">
    <name type="scientific">Aspergillus aculeatus (strain ATCC 16872 / CBS 172.66 / WB 5094)</name>
    <dbReference type="NCBI Taxonomy" id="690307"/>
    <lineage>
        <taxon>Eukaryota</taxon>
        <taxon>Fungi</taxon>
        <taxon>Dikarya</taxon>
        <taxon>Ascomycota</taxon>
        <taxon>Pezizomycotina</taxon>
        <taxon>Eurotiomycetes</taxon>
        <taxon>Eurotiomycetidae</taxon>
        <taxon>Eurotiales</taxon>
        <taxon>Aspergillaceae</taxon>
        <taxon>Aspergillus</taxon>
        <taxon>Aspergillus subgen. Circumdati</taxon>
    </lineage>
</organism>
<evidence type="ECO:0000256" key="1">
    <source>
        <dbReference type="SAM" id="MobiDB-lite"/>
    </source>
</evidence>
<dbReference type="VEuPathDB" id="FungiDB:ASPACDRAFT_64726"/>
<keyword evidence="3" id="KW-1185">Reference proteome</keyword>
<gene>
    <name evidence="2" type="ORF">ASPACDRAFT_64726</name>
</gene>
<dbReference type="Pfam" id="PF13540">
    <property type="entry name" value="RCC1_2"/>
    <property type="match status" value="1"/>
</dbReference>
<feature type="compositionally biased region" description="Basic and acidic residues" evidence="1">
    <location>
        <begin position="7"/>
        <end position="20"/>
    </location>
</feature>
<dbReference type="Proteomes" id="UP000184546">
    <property type="component" value="Unassembled WGS sequence"/>
</dbReference>
<accession>A0A1L9WG27</accession>
<reference evidence="3" key="1">
    <citation type="journal article" date="2017" name="Genome Biol.">
        <title>Comparative genomics reveals high biological diversity and specific adaptations in the industrially and medically important fungal genus Aspergillus.</title>
        <authorList>
            <person name="de Vries R.P."/>
            <person name="Riley R."/>
            <person name="Wiebenga A."/>
            <person name="Aguilar-Osorio G."/>
            <person name="Amillis S."/>
            <person name="Uchima C.A."/>
            <person name="Anderluh G."/>
            <person name="Asadollahi M."/>
            <person name="Askin M."/>
            <person name="Barry K."/>
            <person name="Battaglia E."/>
            <person name="Bayram O."/>
            <person name="Benocci T."/>
            <person name="Braus-Stromeyer S.A."/>
            <person name="Caldana C."/>
            <person name="Canovas D."/>
            <person name="Cerqueira G.C."/>
            <person name="Chen F."/>
            <person name="Chen W."/>
            <person name="Choi C."/>
            <person name="Clum A."/>
            <person name="Dos Santos R.A."/>
            <person name="Damasio A.R."/>
            <person name="Diallinas G."/>
            <person name="Emri T."/>
            <person name="Fekete E."/>
            <person name="Flipphi M."/>
            <person name="Freyberg S."/>
            <person name="Gallo A."/>
            <person name="Gournas C."/>
            <person name="Habgood R."/>
            <person name="Hainaut M."/>
            <person name="Harispe M.L."/>
            <person name="Henrissat B."/>
            <person name="Hilden K.S."/>
            <person name="Hope R."/>
            <person name="Hossain A."/>
            <person name="Karabika E."/>
            <person name="Karaffa L."/>
            <person name="Karanyi Z."/>
            <person name="Krasevec N."/>
            <person name="Kuo A."/>
            <person name="Kusch H."/>
            <person name="LaButti K."/>
            <person name="Lagendijk E.L."/>
            <person name="Lapidus A."/>
            <person name="Levasseur A."/>
            <person name="Lindquist E."/>
            <person name="Lipzen A."/>
            <person name="Logrieco A.F."/>
            <person name="MacCabe A."/>
            <person name="Maekelae M.R."/>
            <person name="Malavazi I."/>
            <person name="Melin P."/>
            <person name="Meyer V."/>
            <person name="Mielnichuk N."/>
            <person name="Miskei M."/>
            <person name="Molnar A.P."/>
            <person name="Mule G."/>
            <person name="Ngan C.Y."/>
            <person name="Orejas M."/>
            <person name="Orosz E."/>
            <person name="Ouedraogo J.P."/>
            <person name="Overkamp K.M."/>
            <person name="Park H.-S."/>
            <person name="Perrone G."/>
            <person name="Piumi F."/>
            <person name="Punt P.J."/>
            <person name="Ram A.F."/>
            <person name="Ramon A."/>
            <person name="Rauscher S."/>
            <person name="Record E."/>
            <person name="Riano-Pachon D.M."/>
            <person name="Robert V."/>
            <person name="Roehrig J."/>
            <person name="Ruller R."/>
            <person name="Salamov A."/>
            <person name="Salih N.S."/>
            <person name="Samson R.A."/>
            <person name="Sandor E."/>
            <person name="Sanguinetti M."/>
            <person name="Schuetze T."/>
            <person name="Sepcic K."/>
            <person name="Shelest E."/>
            <person name="Sherlock G."/>
            <person name="Sophianopoulou V."/>
            <person name="Squina F.M."/>
            <person name="Sun H."/>
            <person name="Susca A."/>
            <person name="Todd R.B."/>
            <person name="Tsang A."/>
            <person name="Unkles S.E."/>
            <person name="van de Wiele N."/>
            <person name="van Rossen-Uffink D."/>
            <person name="Oliveira J.V."/>
            <person name="Vesth T.C."/>
            <person name="Visser J."/>
            <person name="Yu J.-H."/>
            <person name="Zhou M."/>
            <person name="Andersen M.R."/>
            <person name="Archer D.B."/>
            <person name="Baker S.E."/>
            <person name="Benoit I."/>
            <person name="Brakhage A.A."/>
            <person name="Braus G.H."/>
            <person name="Fischer R."/>
            <person name="Frisvad J.C."/>
            <person name="Goldman G.H."/>
            <person name="Houbraken J."/>
            <person name="Oakley B."/>
            <person name="Pocsi I."/>
            <person name="Scazzocchio C."/>
            <person name="Seiboth B."/>
            <person name="vanKuyk P.A."/>
            <person name="Wortman J."/>
            <person name="Dyer P.S."/>
            <person name="Grigoriev I.V."/>
        </authorList>
    </citation>
    <scope>NUCLEOTIDE SEQUENCE [LARGE SCALE GENOMIC DNA]</scope>
    <source>
        <strain evidence="3">ATCC 16872 / CBS 172.66 / WB 5094</strain>
    </source>
</reference>
<dbReference type="SUPFAM" id="SSF50985">
    <property type="entry name" value="RCC1/BLIP-II"/>
    <property type="match status" value="1"/>
</dbReference>
<feature type="region of interest" description="Disordered" evidence="1">
    <location>
        <begin position="1"/>
        <end position="33"/>
    </location>
</feature>
<dbReference type="RefSeq" id="XP_020051466.1">
    <property type="nucleotide sequence ID" value="XM_020204027.1"/>
</dbReference>